<dbReference type="Proteomes" id="UP000807115">
    <property type="component" value="Chromosome 7"/>
</dbReference>
<comment type="caution">
    <text evidence="1">The sequence shown here is derived from an EMBL/GenBank/DDBJ whole genome shotgun (WGS) entry which is preliminary data.</text>
</comment>
<accession>A0A921UA49</accession>
<reference evidence="1" key="2">
    <citation type="submission" date="2020-10" db="EMBL/GenBank/DDBJ databases">
        <authorList>
            <person name="Cooper E.A."/>
            <person name="Brenton Z.W."/>
            <person name="Flinn B.S."/>
            <person name="Jenkins J."/>
            <person name="Shu S."/>
            <person name="Flowers D."/>
            <person name="Luo F."/>
            <person name="Wang Y."/>
            <person name="Xia P."/>
            <person name="Barry K."/>
            <person name="Daum C."/>
            <person name="Lipzen A."/>
            <person name="Yoshinaga Y."/>
            <person name="Schmutz J."/>
            <person name="Saski C."/>
            <person name="Vermerris W."/>
            <person name="Kresovich S."/>
        </authorList>
    </citation>
    <scope>NUCLEOTIDE SEQUENCE</scope>
</reference>
<dbReference type="EMBL" id="CM027686">
    <property type="protein sequence ID" value="KAG0523918.1"/>
    <property type="molecule type" value="Genomic_DNA"/>
</dbReference>
<evidence type="ECO:0000313" key="1">
    <source>
        <dbReference type="EMBL" id="KAG0523918.1"/>
    </source>
</evidence>
<name>A0A921UA49_SORBI</name>
<gene>
    <name evidence="1" type="ORF">BDA96_07G164400</name>
</gene>
<dbReference type="AlphaFoldDB" id="A0A921UA49"/>
<reference evidence="1" key="1">
    <citation type="journal article" date="2019" name="BMC Genomics">
        <title>A new reference genome for Sorghum bicolor reveals high levels of sequence similarity between sweet and grain genotypes: implications for the genetics of sugar metabolism.</title>
        <authorList>
            <person name="Cooper E.A."/>
            <person name="Brenton Z.W."/>
            <person name="Flinn B.S."/>
            <person name="Jenkins J."/>
            <person name="Shu S."/>
            <person name="Flowers D."/>
            <person name="Luo F."/>
            <person name="Wang Y."/>
            <person name="Xia P."/>
            <person name="Barry K."/>
            <person name="Daum C."/>
            <person name="Lipzen A."/>
            <person name="Yoshinaga Y."/>
            <person name="Schmutz J."/>
            <person name="Saski C."/>
            <person name="Vermerris W."/>
            <person name="Kresovich S."/>
        </authorList>
    </citation>
    <scope>NUCLEOTIDE SEQUENCE</scope>
</reference>
<proteinExistence type="predicted"/>
<protein>
    <submittedName>
        <fullName evidence="1">Uncharacterized protein</fullName>
    </submittedName>
</protein>
<sequence>MIFNGIKSWICTWLLLHKEEEERKKFNDACRPLETVIMQVCANFGWRCSNRIEA</sequence>
<organism evidence="1 2">
    <name type="scientific">Sorghum bicolor</name>
    <name type="common">Sorghum</name>
    <name type="synonym">Sorghum vulgare</name>
    <dbReference type="NCBI Taxonomy" id="4558"/>
    <lineage>
        <taxon>Eukaryota</taxon>
        <taxon>Viridiplantae</taxon>
        <taxon>Streptophyta</taxon>
        <taxon>Embryophyta</taxon>
        <taxon>Tracheophyta</taxon>
        <taxon>Spermatophyta</taxon>
        <taxon>Magnoliopsida</taxon>
        <taxon>Liliopsida</taxon>
        <taxon>Poales</taxon>
        <taxon>Poaceae</taxon>
        <taxon>PACMAD clade</taxon>
        <taxon>Panicoideae</taxon>
        <taxon>Andropogonodae</taxon>
        <taxon>Andropogoneae</taxon>
        <taxon>Sorghinae</taxon>
        <taxon>Sorghum</taxon>
    </lineage>
</organism>
<evidence type="ECO:0000313" key="2">
    <source>
        <dbReference type="Proteomes" id="UP000807115"/>
    </source>
</evidence>